<evidence type="ECO:0000256" key="2">
    <source>
        <dbReference type="ARBA" id="ARBA00005417"/>
    </source>
</evidence>
<dbReference type="EMBL" id="QXGL01000004">
    <property type="protein sequence ID" value="RSX52817.1"/>
    <property type="molecule type" value="Genomic_DNA"/>
</dbReference>
<feature type="domain" description="ABC transporter" evidence="8">
    <location>
        <begin position="8"/>
        <end position="257"/>
    </location>
</feature>
<dbReference type="InterPro" id="IPR050388">
    <property type="entry name" value="ABC_Ni/Peptide_Import"/>
</dbReference>
<dbReference type="RefSeq" id="WP_125981256.1">
    <property type="nucleotide sequence ID" value="NZ_QXGL01000004.1"/>
</dbReference>
<dbReference type="Gene3D" id="3.40.50.300">
    <property type="entry name" value="P-loop containing nucleotide triphosphate hydrolases"/>
    <property type="match status" value="1"/>
</dbReference>
<keyword evidence="10" id="KW-1185">Reference proteome</keyword>
<evidence type="ECO:0000256" key="5">
    <source>
        <dbReference type="ARBA" id="ARBA00022741"/>
    </source>
</evidence>
<dbReference type="InterPro" id="IPR003593">
    <property type="entry name" value="AAA+_ATPase"/>
</dbReference>
<dbReference type="GO" id="GO:0016887">
    <property type="term" value="F:ATP hydrolysis activity"/>
    <property type="evidence" value="ECO:0007669"/>
    <property type="project" value="InterPro"/>
</dbReference>
<keyword evidence="6 9" id="KW-0067">ATP-binding</keyword>
<evidence type="ECO:0000313" key="10">
    <source>
        <dbReference type="Proteomes" id="UP000287533"/>
    </source>
</evidence>
<evidence type="ECO:0000256" key="7">
    <source>
        <dbReference type="ARBA" id="ARBA00023136"/>
    </source>
</evidence>
<gene>
    <name evidence="9" type="ORF">D2E25_1388</name>
</gene>
<dbReference type="InterPro" id="IPR003439">
    <property type="entry name" value="ABC_transporter-like_ATP-bd"/>
</dbReference>
<organism evidence="9 10">
    <name type="scientific">Bifidobacterium goeldii</name>
    <dbReference type="NCBI Taxonomy" id="2306975"/>
    <lineage>
        <taxon>Bacteria</taxon>
        <taxon>Bacillati</taxon>
        <taxon>Actinomycetota</taxon>
        <taxon>Actinomycetes</taxon>
        <taxon>Bifidobacteriales</taxon>
        <taxon>Bifidobacteriaceae</taxon>
        <taxon>Bifidobacterium</taxon>
    </lineage>
</organism>
<accession>A0A430FJ38</accession>
<dbReference type="InterPro" id="IPR013563">
    <property type="entry name" value="Oligopep_ABC_C"/>
</dbReference>
<dbReference type="GO" id="GO:0015833">
    <property type="term" value="P:peptide transport"/>
    <property type="evidence" value="ECO:0007669"/>
    <property type="project" value="InterPro"/>
</dbReference>
<dbReference type="OrthoDB" id="3677453at2"/>
<evidence type="ECO:0000256" key="3">
    <source>
        <dbReference type="ARBA" id="ARBA00022448"/>
    </source>
</evidence>
<keyword evidence="5" id="KW-0547">Nucleotide-binding</keyword>
<dbReference type="SUPFAM" id="SSF52540">
    <property type="entry name" value="P-loop containing nucleoside triphosphate hydrolases"/>
    <property type="match status" value="1"/>
</dbReference>
<comment type="subcellular location">
    <subcellularLocation>
        <location evidence="1">Cell membrane</location>
        <topology evidence="1">Peripheral membrane protein</topology>
    </subcellularLocation>
</comment>
<keyword evidence="3" id="KW-0813">Transport</keyword>
<dbReference type="PROSITE" id="PS50893">
    <property type="entry name" value="ABC_TRANSPORTER_2"/>
    <property type="match status" value="1"/>
</dbReference>
<dbReference type="PANTHER" id="PTHR43297">
    <property type="entry name" value="OLIGOPEPTIDE TRANSPORT ATP-BINDING PROTEIN APPD"/>
    <property type="match status" value="1"/>
</dbReference>
<dbReference type="GO" id="GO:0005886">
    <property type="term" value="C:plasma membrane"/>
    <property type="evidence" value="ECO:0007669"/>
    <property type="project" value="UniProtKB-SubCell"/>
</dbReference>
<protein>
    <submittedName>
        <fullName evidence="9">Peptide ABC transporter ATP-binding protein</fullName>
    </submittedName>
</protein>
<dbReference type="PROSITE" id="PS00211">
    <property type="entry name" value="ABC_TRANSPORTER_1"/>
    <property type="match status" value="1"/>
</dbReference>
<dbReference type="GO" id="GO:0005524">
    <property type="term" value="F:ATP binding"/>
    <property type="evidence" value="ECO:0007669"/>
    <property type="project" value="UniProtKB-KW"/>
</dbReference>
<dbReference type="FunFam" id="3.40.50.300:FF:000016">
    <property type="entry name" value="Oligopeptide ABC transporter ATP-binding component"/>
    <property type="match status" value="1"/>
</dbReference>
<comment type="caution">
    <text evidence="9">The sequence shown here is derived from an EMBL/GenBank/DDBJ whole genome shotgun (WGS) entry which is preliminary data.</text>
</comment>
<evidence type="ECO:0000259" key="8">
    <source>
        <dbReference type="PROSITE" id="PS50893"/>
    </source>
</evidence>
<dbReference type="PANTHER" id="PTHR43297:SF2">
    <property type="entry name" value="DIPEPTIDE TRANSPORT ATP-BINDING PROTEIN DPPD"/>
    <property type="match status" value="1"/>
</dbReference>
<dbReference type="InterPro" id="IPR027417">
    <property type="entry name" value="P-loop_NTPase"/>
</dbReference>
<evidence type="ECO:0000256" key="1">
    <source>
        <dbReference type="ARBA" id="ARBA00004202"/>
    </source>
</evidence>
<proteinExistence type="inferred from homology"/>
<dbReference type="CDD" id="cd03257">
    <property type="entry name" value="ABC_NikE_OppD_transporters"/>
    <property type="match status" value="1"/>
</dbReference>
<dbReference type="SMART" id="SM00382">
    <property type="entry name" value="AAA"/>
    <property type="match status" value="1"/>
</dbReference>
<dbReference type="Pfam" id="PF08352">
    <property type="entry name" value="oligo_HPY"/>
    <property type="match status" value="1"/>
</dbReference>
<evidence type="ECO:0000256" key="6">
    <source>
        <dbReference type="ARBA" id="ARBA00022840"/>
    </source>
</evidence>
<name>A0A430FJ38_9BIFI</name>
<dbReference type="Proteomes" id="UP000287533">
    <property type="component" value="Unassembled WGS sequence"/>
</dbReference>
<dbReference type="InterPro" id="IPR017871">
    <property type="entry name" value="ABC_transporter-like_CS"/>
</dbReference>
<dbReference type="AlphaFoldDB" id="A0A430FJ38"/>
<dbReference type="Pfam" id="PF00005">
    <property type="entry name" value="ABC_tran"/>
    <property type="match status" value="1"/>
</dbReference>
<evidence type="ECO:0000256" key="4">
    <source>
        <dbReference type="ARBA" id="ARBA00022475"/>
    </source>
</evidence>
<reference evidence="9 10" key="1">
    <citation type="submission" date="2018-09" db="EMBL/GenBank/DDBJ databases">
        <title>Characterization of the phylogenetic diversity of five novel species belonging to the genus Bifidobacterium.</title>
        <authorList>
            <person name="Lugli G.A."/>
            <person name="Duranti S."/>
            <person name="Milani C."/>
        </authorList>
    </citation>
    <scope>NUCLEOTIDE SEQUENCE [LARGE SCALE GENOMIC DNA]</scope>
    <source>
        <strain evidence="9 10">2034B</strain>
    </source>
</reference>
<keyword evidence="4" id="KW-1003">Cell membrane</keyword>
<keyword evidence="7" id="KW-0472">Membrane</keyword>
<sequence length="321" mass="35267">MSEANDLLDINNLAVTLNAPQGIVQAVRNVNLTVKPGEIHGLVGESGSGKSMTAKSIMRLNDEGATLYEGSIRFEGNELLTLKPKEMLEYRRKKIAMIFQDPVLSLDPLQRIGDQIIEKLRLAGTSRQDAKKRAAELLESVGIRPADERMRQYPFQMSGGMLQRVNIAMALAGDPKLLVADEPTTALDVTVQMQILRLLKDLQQRLGVSVLIITHNFGVVAEICDTVSVMYRGVIVEQGDVDSIFRSPQHPYTKGLMAAIPRSGPDEGLPEPMTEDFADPLDPQLSQPVEGSAHLRTPIMHQFSPTHSYADAYVQAGKEQA</sequence>
<evidence type="ECO:0000313" key="9">
    <source>
        <dbReference type="EMBL" id="RSX52817.1"/>
    </source>
</evidence>
<comment type="similarity">
    <text evidence="2">Belongs to the ABC transporter superfamily.</text>
</comment>